<proteinExistence type="inferred from homology"/>
<keyword evidence="6 9" id="KW-1133">Transmembrane helix</keyword>
<evidence type="ECO:0000256" key="9">
    <source>
        <dbReference type="SAM" id="Phobius"/>
    </source>
</evidence>
<dbReference type="PANTHER" id="PTHR30574">
    <property type="entry name" value="INNER MEMBRANE PROTEIN YEDE"/>
    <property type="match status" value="1"/>
</dbReference>
<feature type="transmembrane region" description="Helical" evidence="9">
    <location>
        <begin position="341"/>
        <end position="364"/>
    </location>
</feature>
<feature type="transmembrane region" description="Helical" evidence="9">
    <location>
        <begin position="154"/>
        <end position="172"/>
    </location>
</feature>
<evidence type="ECO:0000256" key="7">
    <source>
        <dbReference type="ARBA" id="ARBA00023136"/>
    </source>
</evidence>
<evidence type="ECO:0000256" key="5">
    <source>
        <dbReference type="ARBA" id="ARBA00022692"/>
    </source>
</evidence>
<accession>A0A3D9HMU2</accession>
<evidence type="ECO:0000256" key="6">
    <source>
        <dbReference type="ARBA" id="ARBA00022989"/>
    </source>
</evidence>
<comment type="subcellular location">
    <subcellularLocation>
        <location evidence="1">Cell inner membrane</location>
        <topology evidence="1">Multi-pass membrane protein</topology>
    </subcellularLocation>
</comment>
<evidence type="ECO:0000256" key="2">
    <source>
        <dbReference type="ARBA" id="ARBA00022448"/>
    </source>
</evidence>
<dbReference type="OrthoDB" id="9794165at2"/>
<dbReference type="EMBL" id="QRDW01000004">
    <property type="protein sequence ID" value="RED50827.1"/>
    <property type="molecule type" value="Genomic_DNA"/>
</dbReference>
<keyword evidence="5 9" id="KW-0812">Transmembrane</keyword>
<feature type="transmembrane region" description="Helical" evidence="9">
    <location>
        <begin position="310"/>
        <end position="329"/>
    </location>
</feature>
<dbReference type="Proteomes" id="UP000256845">
    <property type="component" value="Unassembled WGS sequence"/>
</dbReference>
<organism evidence="10 11">
    <name type="scientific">Aestuariispira insulae</name>
    <dbReference type="NCBI Taxonomy" id="1461337"/>
    <lineage>
        <taxon>Bacteria</taxon>
        <taxon>Pseudomonadati</taxon>
        <taxon>Pseudomonadota</taxon>
        <taxon>Alphaproteobacteria</taxon>
        <taxon>Rhodospirillales</taxon>
        <taxon>Kiloniellaceae</taxon>
        <taxon>Aestuariispira</taxon>
    </lineage>
</organism>
<protein>
    <submittedName>
        <fullName evidence="10">Uncharacterized protein</fullName>
    </submittedName>
</protein>
<name>A0A3D9HMU2_9PROT</name>
<dbReference type="InterPro" id="IPR007272">
    <property type="entry name" value="Sulf_transp_TsuA/YedE"/>
</dbReference>
<dbReference type="AlphaFoldDB" id="A0A3D9HMU2"/>
<dbReference type="GO" id="GO:0005886">
    <property type="term" value="C:plasma membrane"/>
    <property type="evidence" value="ECO:0007669"/>
    <property type="project" value="UniProtKB-SubCell"/>
</dbReference>
<evidence type="ECO:0000313" key="10">
    <source>
        <dbReference type="EMBL" id="RED50827.1"/>
    </source>
</evidence>
<feature type="transmembrane region" description="Helical" evidence="9">
    <location>
        <begin position="376"/>
        <end position="393"/>
    </location>
</feature>
<dbReference type="Pfam" id="PF04143">
    <property type="entry name" value="Sulf_transp"/>
    <property type="match status" value="1"/>
</dbReference>
<comment type="caution">
    <text evidence="10">The sequence shown here is derived from an EMBL/GenBank/DDBJ whole genome shotgun (WGS) entry which is preliminary data.</text>
</comment>
<comment type="similarity">
    <text evidence="8">Belongs to the TsuA/YedE (TC 9.B.102) family.</text>
</comment>
<feature type="transmembrane region" description="Helical" evidence="9">
    <location>
        <begin position="85"/>
        <end position="104"/>
    </location>
</feature>
<keyword evidence="3" id="KW-1003">Cell membrane</keyword>
<keyword evidence="4" id="KW-0997">Cell inner membrane</keyword>
<evidence type="ECO:0000256" key="3">
    <source>
        <dbReference type="ARBA" id="ARBA00022475"/>
    </source>
</evidence>
<keyword evidence="2" id="KW-0813">Transport</keyword>
<feature type="transmembrane region" description="Helical" evidence="9">
    <location>
        <begin position="239"/>
        <end position="259"/>
    </location>
</feature>
<evidence type="ECO:0000256" key="1">
    <source>
        <dbReference type="ARBA" id="ARBA00004429"/>
    </source>
</evidence>
<reference evidence="10 11" key="1">
    <citation type="submission" date="2018-07" db="EMBL/GenBank/DDBJ databases">
        <title>Genomic Encyclopedia of Type Strains, Phase III (KMG-III): the genomes of soil and plant-associated and newly described type strains.</title>
        <authorList>
            <person name="Whitman W."/>
        </authorList>
    </citation>
    <scope>NUCLEOTIDE SEQUENCE [LARGE SCALE GENOMIC DNA]</scope>
    <source>
        <strain evidence="10 11">CECT 8488</strain>
    </source>
</reference>
<feature type="transmembrane region" description="Helical" evidence="9">
    <location>
        <begin position="52"/>
        <end position="73"/>
    </location>
</feature>
<gene>
    <name evidence="10" type="ORF">DFP90_10499</name>
</gene>
<evidence type="ECO:0000256" key="4">
    <source>
        <dbReference type="ARBA" id="ARBA00022519"/>
    </source>
</evidence>
<keyword evidence="11" id="KW-1185">Reference proteome</keyword>
<keyword evidence="7 9" id="KW-0472">Membrane</keyword>
<evidence type="ECO:0000313" key="11">
    <source>
        <dbReference type="Proteomes" id="UP000256845"/>
    </source>
</evidence>
<evidence type="ECO:0000256" key="8">
    <source>
        <dbReference type="ARBA" id="ARBA00035655"/>
    </source>
</evidence>
<dbReference type="PANTHER" id="PTHR30574:SF1">
    <property type="entry name" value="SULPHUR TRANSPORT DOMAIN-CONTAINING PROTEIN"/>
    <property type="match status" value="1"/>
</dbReference>
<sequence>MNAFYELSMTDHASPKSLPRAVQRPVFLTALSAALILFGLSVQVGAKTASLFLLGIGLGFSLYHAAFGFTSAYRRAFQEKDISGISAQFIMLALAMLLFAPVLANGSFLGNPVTGAVAPIGISMIFGAMIFGIGMQLGGGCGSGTLFTAGGGNIRMMIVLLFFCIGGFRGSLDLSWWQEMPRLRTISLAEELGWPLAVSMQLSFLVICYHLLRKLGSSNKRPLWWGGKFHWQMLIKGPWPLLLSAILLALFNWLTLLIAGHPWSITWAFALWAAKIAEMVGWDSATSAFWASGFPARALANSVFQDTTSIMNFGIMAGAGLAASLAGSFRPTVRIHVRSLFAAALGGLMLGYGARLAYGCNIGAFFSGVASTSLHGWAWIIAALVGNFIGLRLRPLFRQS</sequence>
<feature type="transmembrane region" description="Helical" evidence="9">
    <location>
        <begin position="116"/>
        <end position="133"/>
    </location>
</feature>
<feature type="transmembrane region" description="Helical" evidence="9">
    <location>
        <begin position="26"/>
        <end position="46"/>
    </location>
</feature>